<evidence type="ECO:0000256" key="1">
    <source>
        <dbReference type="ARBA" id="ARBA00022574"/>
    </source>
</evidence>
<dbReference type="PROSITE" id="PS50082">
    <property type="entry name" value="WD_REPEATS_2"/>
    <property type="match status" value="1"/>
</dbReference>
<reference evidence="5" key="1">
    <citation type="journal article" date="2019" name="Int. J. Syst. Evol. Microbiol.">
        <title>The Global Catalogue of Microorganisms (GCM) 10K type strain sequencing project: providing services to taxonomists for standard genome sequencing and annotation.</title>
        <authorList>
            <consortium name="The Broad Institute Genomics Platform"/>
            <consortium name="The Broad Institute Genome Sequencing Center for Infectious Disease"/>
            <person name="Wu L."/>
            <person name="Ma J."/>
        </authorList>
    </citation>
    <scope>NUCLEOTIDE SEQUENCE [LARGE SCALE GENOMIC DNA]</scope>
    <source>
        <strain evidence="5">JCM 31486</strain>
    </source>
</reference>
<evidence type="ECO:0000256" key="3">
    <source>
        <dbReference type="PROSITE-ProRule" id="PRU00221"/>
    </source>
</evidence>
<dbReference type="InterPro" id="IPR019775">
    <property type="entry name" value="WD40_repeat_CS"/>
</dbReference>
<dbReference type="Gene3D" id="2.130.10.10">
    <property type="entry name" value="YVTN repeat-like/Quinoprotein amine dehydrogenase"/>
    <property type="match status" value="1"/>
</dbReference>
<dbReference type="SUPFAM" id="SSF50998">
    <property type="entry name" value="Quinoprotein alcohol dehydrogenase-like"/>
    <property type="match status" value="1"/>
</dbReference>
<dbReference type="Pfam" id="PF00400">
    <property type="entry name" value="WD40"/>
    <property type="match status" value="1"/>
</dbReference>
<keyword evidence="5" id="KW-1185">Reference proteome</keyword>
<dbReference type="InterPro" id="IPR001680">
    <property type="entry name" value="WD40_rpt"/>
</dbReference>
<keyword evidence="2" id="KW-0677">Repeat</keyword>
<gene>
    <name evidence="4" type="ORF">ACFQ1S_02505</name>
</gene>
<evidence type="ECO:0000313" key="5">
    <source>
        <dbReference type="Proteomes" id="UP001597045"/>
    </source>
</evidence>
<feature type="repeat" description="WD" evidence="3">
    <location>
        <begin position="165"/>
        <end position="200"/>
    </location>
</feature>
<sequence>SLNDSVFDRLLAVTGTTTVIIDRESGAVVWQPESPAEADDEPPVPLIAFDSSGESFAIGGRGEHVIDQYSVPTGEVTSTRFGAPPRLRWLGFSPGDHYLLALARQTGAATVWRAGETEPHLPDVFGTMDYCSAAFHPDGEHCAMGTWSGFLVIHRLSDGAEVDAREAHHSGLNAIGFTPDGSLLLTGGDDGKLLAWEVTR</sequence>
<protein>
    <submittedName>
        <fullName evidence="4">WD40 repeat domain-containing protein</fullName>
    </submittedName>
</protein>
<dbReference type="InterPro" id="IPR015943">
    <property type="entry name" value="WD40/YVTN_repeat-like_dom_sf"/>
</dbReference>
<proteinExistence type="predicted"/>
<dbReference type="EMBL" id="JBHTIS010000072">
    <property type="protein sequence ID" value="MFD1044541.1"/>
    <property type="molecule type" value="Genomic_DNA"/>
</dbReference>
<dbReference type="PROSITE" id="PS00678">
    <property type="entry name" value="WD_REPEATS_1"/>
    <property type="match status" value="1"/>
</dbReference>
<dbReference type="SMART" id="SM00320">
    <property type="entry name" value="WD40"/>
    <property type="match status" value="2"/>
</dbReference>
<dbReference type="InterPro" id="IPR011047">
    <property type="entry name" value="Quinoprotein_ADH-like_sf"/>
</dbReference>
<keyword evidence="1 3" id="KW-0853">WD repeat</keyword>
<dbReference type="Proteomes" id="UP001597045">
    <property type="component" value="Unassembled WGS sequence"/>
</dbReference>
<evidence type="ECO:0000313" key="4">
    <source>
        <dbReference type="EMBL" id="MFD1044541.1"/>
    </source>
</evidence>
<evidence type="ECO:0000256" key="2">
    <source>
        <dbReference type="ARBA" id="ARBA00022737"/>
    </source>
</evidence>
<feature type="non-terminal residue" evidence="4">
    <location>
        <position position="1"/>
    </location>
</feature>
<accession>A0ABW3M1I7</accession>
<dbReference type="PROSITE" id="PS50294">
    <property type="entry name" value="WD_REPEATS_REGION"/>
    <property type="match status" value="1"/>
</dbReference>
<organism evidence="4 5">
    <name type="scientific">Kibdelosporangium lantanae</name>
    <dbReference type="NCBI Taxonomy" id="1497396"/>
    <lineage>
        <taxon>Bacteria</taxon>
        <taxon>Bacillati</taxon>
        <taxon>Actinomycetota</taxon>
        <taxon>Actinomycetes</taxon>
        <taxon>Pseudonocardiales</taxon>
        <taxon>Pseudonocardiaceae</taxon>
        <taxon>Kibdelosporangium</taxon>
    </lineage>
</organism>
<name>A0ABW3M1I7_9PSEU</name>
<comment type="caution">
    <text evidence="4">The sequence shown here is derived from an EMBL/GenBank/DDBJ whole genome shotgun (WGS) entry which is preliminary data.</text>
</comment>